<organism evidence="3 4">
    <name type="scientific">Rhizomicrobium electricum</name>
    <dbReference type="NCBI Taxonomy" id="480070"/>
    <lineage>
        <taxon>Bacteria</taxon>
        <taxon>Pseudomonadati</taxon>
        <taxon>Pseudomonadota</taxon>
        <taxon>Alphaproteobacteria</taxon>
        <taxon>Micropepsales</taxon>
        <taxon>Micropepsaceae</taxon>
        <taxon>Rhizomicrobium</taxon>
    </lineage>
</organism>
<evidence type="ECO:0000256" key="2">
    <source>
        <dbReference type="SAM" id="SignalP"/>
    </source>
</evidence>
<keyword evidence="2" id="KW-0732">Signal</keyword>
<feature type="compositionally biased region" description="Low complexity" evidence="1">
    <location>
        <begin position="48"/>
        <end position="59"/>
    </location>
</feature>
<feature type="signal peptide" evidence="2">
    <location>
        <begin position="1"/>
        <end position="21"/>
    </location>
</feature>
<name>A0ABN1EHM2_9PROT</name>
<feature type="chain" id="PRO_5045785974" evidence="2">
    <location>
        <begin position="22"/>
        <end position="194"/>
    </location>
</feature>
<evidence type="ECO:0000256" key="1">
    <source>
        <dbReference type="SAM" id="MobiDB-lite"/>
    </source>
</evidence>
<feature type="region of interest" description="Disordered" evidence="1">
    <location>
        <begin position="21"/>
        <end position="102"/>
    </location>
</feature>
<comment type="caution">
    <text evidence="3">The sequence shown here is derived from an EMBL/GenBank/DDBJ whole genome shotgun (WGS) entry which is preliminary data.</text>
</comment>
<sequence length="194" mass="21400">MKSTLMLLAGAAALAFASASAEPPHGQNCPPGQQHCQNNGPQGGHDQMNGPGKMGGPNKMGDRNQMGGPGTMHPGSMGPGPKPGPMMGGPAPKSGPAFKGGPGWNNNATDWHWQDNRGGWHRDHDRYWRPNFRGGFVPRDRLFFVLRQHSFNRFDGDPYWFRGHFVVRTFDRWGRPIMVELNPYTGEFIGVIRP</sequence>
<evidence type="ECO:0000313" key="3">
    <source>
        <dbReference type="EMBL" id="GAA0566615.1"/>
    </source>
</evidence>
<dbReference type="RefSeq" id="WP_166932828.1">
    <property type="nucleotide sequence ID" value="NZ_BAAADD010000003.1"/>
</dbReference>
<feature type="compositionally biased region" description="Polar residues" evidence="1">
    <location>
        <begin position="30"/>
        <end position="40"/>
    </location>
</feature>
<proteinExistence type="predicted"/>
<dbReference type="Proteomes" id="UP001499951">
    <property type="component" value="Unassembled WGS sequence"/>
</dbReference>
<gene>
    <name evidence="3" type="ORF">GCM10008942_13840</name>
</gene>
<feature type="compositionally biased region" description="Low complexity" evidence="1">
    <location>
        <begin position="88"/>
        <end position="97"/>
    </location>
</feature>
<dbReference type="EMBL" id="BAAADD010000003">
    <property type="protein sequence ID" value="GAA0566615.1"/>
    <property type="molecule type" value="Genomic_DNA"/>
</dbReference>
<keyword evidence="4" id="KW-1185">Reference proteome</keyword>
<protein>
    <submittedName>
        <fullName evidence="3">Uncharacterized protein</fullName>
    </submittedName>
</protein>
<evidence type="ECO:0000313" key="4">
    <source>
        <dbReference type="Proteomes" id="UP001499951"/>
    </source>
</evidence>
<reference evidence="3 4" key="1">
    <citation type="journal article" date="2019" name="Int. J. Syst. Evol. Microbiol.">
        <title>The Global Catalogue of Microorganisms (GCM) 10K type strain sequencing project: providing services to taxonomists for standard genome sequencing and annotation.</title>
        <authorList>
            <consortium name="The Broad Institute Genomics Platform"/>
            <consortium name="The Broad Institute Genome Sequencing Center for Infectious Disease"/>
            <person name="Wu L."/>
            <person name="Ma J."/>
        </authorList>
    </citation>
    <scope>NUCLEOTIDE SEQUENCE [LARGE SCALE GENOMIC DNA]</scope>
    <source>
        <strain evidence="3 4">JCM 15089</strain>
    </source>
</reference>
<accession>A0ABN1EHM2</accession>